<dbReference type="Gramene" id="Pp3c16_18000V3.1">
    <property type="protein sequence ID" value="Pp3c16_18000V3.1"/>
    <property type="gene ID" value="Pp3c16_18000"/>
</dbReference>
<dbReference type="AlphaFoldDB" id="A0A2K1J945"/>
<evidence type="ECO:0000313" key="1">
    <source>
        <dbReference type="EMBL" id="PNR38048.1"/>
    </source>
</evidence>
<proteinExistence type="predicted"/>
<name>A0A2K1J945_PHYPA</name>
<dbReference type="EnsemblPlants" id="Pp3c16_18000V3.1">
    <property type="protein sequence ID" value="Pp3c16_18000V3.1"/>
    <property type="gene ID" value="Pp3c16_18000"/>
</dbReference>
<protein>
    <submittedName>
        <fullName evidence="1 2">Uncharacterized protein</fullName>
    </submittedName>
</protein>
<accession>A0A2K1J945</accession>
<dbReference type="EMBL" id="ABEU02000016">
    <property type="protein sequence ID" value="PNR38048.1"/>
    <property type="molecule type" value="Genomic_DNA"/>
</dbReference>
<organism evidence="1">
    <name type="scientific">Physcomitrium patens</name>
    <name type="common">Spreading-leaved earth moss</name>
    <name type="synonym">Physcomitrella patens</name>
    <dbReference type="NCBI Taxonomy" id="3218"/>
    <lineage>
        <taxon>Eukaryota</taxon>
        <taxon>Viridiplantae</taxon>
        <taxon>Streptophyta</taxon>
        <taxon>Embryophyta</taxon>
        <taxon>Bryophyta</taxon>
        <taxon>Bryophytina</taxon>
        <taxon>Bryopsida</taxon>
        <taxon>Funariidae</taxon>
        <taxon>Funariales</taxon>
        <taxon>Funariaceae</taxon>
        <taxon>Physcomitrium</taxon>
    </lineage>
</organism>
<keyword evidence="3" id="KW-1185">Reference proteome</keyword>
<dbReference type="Proteomes" id="UP000006727">
    <property type="component" value="Chromosome 16"/>
</dbReference>
<reference evidence="1 3" key="1">
    <citation type="journal article" date="2008" name="Science">
        <title>The Physcomitrella genome reveals evolutionary insights into the conquest of land by plants.</title>
        <authorList>
            <person name="Rensing S."/>
            <person name="Lang D."/>
            <person name="Zimmer A."/>
            <person name="Terry A."/>
            <person name="Salamov A."/>
            <person name="Shapiro H."/>
            <person name="Nishiyama T."/>
            <person name="Perroud P.-F."/>
            <person name="Lindquist E."/>
            <person name="Kamisugi Y."/>
            <person name="Tanahashi T."/>
            <person name="Sakakibara K."/>
            <person name="Fujita T."/>
            <person name="Oishi K."/>
            <person name="Shin-I T."/>
            <person name="Kuroki Y."/>
            <person name="Toyoda A."/>
            <person name="Suzuki Y."/>
            <person name="Hashimoto A."/>
            <person name="Yamaguchi K."/>
            <person name="Sugano A."/>
            <person name="Kohara Y."/>
            <person name="Fujiyama A."/>
            <person name="Anterola A."/>
            <person name="Aoki S."/>
            <person name="Ashton N."/>
            <person name="Barbazuk W.B."/>
            <person name="Barker E."/>
            <person name="Bennetzen J."/>
            <person name="Bezanilla M."/>
            <person name="Blankenship R."/>
            <person name="Cho S.H."/>
            <person name="Dutcher S."/>
            <person name="Estelle M."/>
            <person name="Fawcett J.A."/>
            <person name="Gundlach H."/>
            <person name="Hanada K."/>
            <person name="Heyl A."/>
            <person name="Hicks K.A."/>
            <person name="Hugh J."/>
            <person name="Lohr M."/>
            <person name="Mayer K."/>
            <person name="Melkozernov A."/>
            <person name="Murata T."/>
            <person name="Nelson D."/>
            <person name="Pils B."/>
            <person name="Prigge M."/>
            <person name="Reiss B."/>
            <person name="Renner T."/>
            <person name="Rombauts S."/>
            <person name="Rushton P."/>
            <person name="Sanderfoot A."/>
            <person name="Schween G."/>
            <person name="Shiu S.-H."/>
            <person name="Stueber K."/>
            <person name="Theodoulou F.L."/>
            <person name="Tu H."/>
            <person name="Van de Peer Y."/>
            <person name="Verrier P.J."/>
            <person name="Waters E."/>
            <person name="Wood A."/>
            <person name="Yang L."/>
            <person name="Cove D."/>
            <person name="Cuming A."/>
            <person name="Hasebe M."/>
            <person name="Lucas S."/>
            <person name="Mishler D.B."/>
            <person name="Reski R."/>
            <person name="Grigoriev I."/>
            <person name="Quatrano R.S."/>
            <person name="Boore J.L."/>
        </authorList>
    </citation>
    <scope>NUCLEOTIDE SEQUENCE [LARGE SCALE GENOMIC DNA]</scope>
    <source>
        <strain evidence="2 3">cv. Gransden 2004</strain>
    </source>
</reference>
<evidence type="ECO:0000313" key="2">
    <source>
        <dbReference type="EnsemblPlants" id="Pp3c16_18000V3.1"/>
    </source>
</evidence>
<reference evidence="2" key="3">
    <citation type="submission" date="2020-12" db="UniProtKB">
        <authorList>
            <consortium name="EnsemblPlants"/>
        </authorList>
    </citation>
    <scope>IDENTIFICATION</scope>
</reference>
<gene>
    <name evidence="1" type="ORF">PHYPA_021159</name>
</gene>
<sequence length="37" mass="4412">MQTWNKTIWHLKDYGRSAQHPRQLVRSRKVMSASRSA</sequence>
<reference evidence="1 3" key="2">
    <citation type="journal article" date="2018" name="Plant J.">
        <title>The Physcomitrella patens chromosome-scale assembly reveals moss genome structure and evolution.</title>
        <authorList>
            <person name="Lang D."/>
            <person name="Ullrich K.K."/>
            <person name="Murat F."/>
            <person name="Fuchs J."/>
            <person name="Jenkins J."/>
            <person name="Haas F.B."/>
            <person name="Piednoel M."/>
            <person name="Gundlach H."/>
            <person name="Van Bel M."/>
            <person name="Meyberg R."/>
            <person name="Vives C."/>
            <person name="Morata J."/>
            <person name="Symeonidi A."/>
            <person name="Hiss M."/>
            <person name="Muchero W."/>
            <person name="Kamisugi Y."/>
            <person name="Saleh O."/>
            <person name="Blanc G."/>
            <person name="Decker E.L."/>
            <person name="van Gessel N."/>
            <person name="Grimwood J."/>
            <person name="Hayes R.D."/>
            <person name="Graham S.W."/>
            <person name="Gunter L.E."/>
            <person name="McDaniel S.F."/>
            <person name="Hoernstein S.N.W."/>
            <person name="Larsson A."/>
            <person name="Li F.W."/>
            <person name="Perroud P.F."/>
            <person name="Phillips J."/>
            <person name="Ranjan P."/>
            <person name="Rokshar D.S."/>
            <person name="Rothfels C.J."/>
            <person name="Schneider L."/>
            <person name="Shu S."/>
            <person name="Stevenson D.W."/>
            <person name="Thummler F."/>
            <person name="Tillich M."/>
            <person name="Villarreal Aguilar J.C."/>
            <person name="Widiez T."/>
            <person name="Wong G.K."/>
            <person name="Wymore A."/>
            <person name="Zhang Y."/>
            <person name="Zimmer A.D."/>
            <person name="Quatrano R.S."/>
            <person name="Mayer K.F.X."/>
            <person name="Goodstein D."/>
            <person name="Casacuberta J.M."/>
            <person name="Vandepoele K."/>
            <person name="Reski R."/>
            <person name="Cuming A.C."/>
            <person name="Tuskan G.A."/>
            <person name="Maumus F."/>
            <person name="Salse J."/>
            <person name="Schmutz J."/>
            <person name="Rensing S.A."/>
        </authorList>
    </citation>
    <scope>NUCLEOTIDE SEQUENCE [LARGE SCALE GENOMIC DNA]</scope>
    <source>
        <strain evidence="2 3">cv. Gransden 2004</strain>
    </source>
</reference>
<evidence type="ECO:0000313" key="3">
    <source>
        <dbReference type="Proteomes" id="UP000006727"/>
    </source>
</evidence>